<dbReference type="EMBL" id="JAUJSQ010000004">
    <property type="protein sequence ID" value="MDN7932463.1"/>
    <property type="molecule type" value="Genomic_DNA"/>
</dbReference>
<evidence type="ECO:0008006" key="3">
    <source>
        <dbReference type="Google" id="ProtNLM"/>
    </source>
</evidence>
<dbReference type="Proteomes" id="UP001171606">
    <property type="component" value="Unassembled WGS sequence"/>
</dbReference>
<evidence type="ECO:0000313" key="2">
    <source>
        <dbReference type="Proteomes" id="UP001171606"/>
    </source>
</evidence>
<dbReference type="RefSeq" id="WP_076605987.1">
    <property type="nucleotide sequence ID" value="NZ_CADFDC010000001.1"/>
</dbReference>
<comment type="caution">
    <text evidence="1">The sequence shown here is derived from an EMBL/GenBank/DDBJ whole genome shotgun (WGS) entry which is preliminary data.</text>
</comment>
<name>A0ABT8PDD3_9BURK</name>
<dbReference type="InterPro" id="IPR016024">
    <property type="entry name" value="ARM-type_fold"/>
</dbReference>
<organism evidence="1 2">
    <name type="scientific">Burkholderia metallica</name>
    <dbReference type="NCBI Taxonomy" id="488729"/>
    <lineage>
        <taxon>Bacteria</taxon>
        <taxon>Pseudomonadati</taxon>
        <taxon>Pseudomonadota</taxon>
        <taxon>Betaproteobacteria</taxon>
        <taxon>Burkholderiales</taxon>
        <taxon>Burkholderiaceae</taxon>
        <taxon>Burkholderia</taxon>
        <taxon>Burkholderia cepacia complex</taxon>
    </lineage>
</organism>
<accession>A0ABT8PDD3</accession>
<proteinExistence type="predicted"/>
<dbReference type="InterPro" id="IPR011989">
    <property type="entry name" value="ARM-like"/>
</dbReference>
<reference evidence="1" key="1">
    <citation type="submission" date="2023-07" db="EMBL/GenBank/DDBJ databases">
        <title>A collection of bacterial strains from the Burkholderia cepacia Research Laboratory and Repository.</title>
        <authorList>
            <person name="Lipuma J."/>
            <person name="Spilker T."/>
            <person name="Caverly L."/>
        </authorList>
    </citation>
    <scope>NUCLEOTIDE SEQUENCE</scope>
    <source>
        <strain evidence="1">AU42020</strain>
    </source>
</reference>
<sequence>MIHSAEEFVALRASSIKDEYDRAATEEAPVSVWKDVIDRFPEYRKWVAHNKTVPLEILTLLCKFEPDVRRSVAVRRKLSDGLFELLSKDLDAVVRQGIASNKKAPISIIRRLVQDEDEDVSRVAKYNLESR</sequence>
<keyword evidence="2" id="KW-1185">Reference proteome</keyword>
<gene>
    <name evidence="1" type="ORF">QZM52_14335</name>
</gene>
<protein>
    <recommendedName>
        <fullName evidence="3">HEAT repeat domain-containing protein</fullName>
    </recommendedName>
</protein>
<dbReference type="Gene3D" id="1.25.10.10">
    <property type="entry name" value="Leucine-rich Repeat Variant"/>
    <property type="match status" value="1"/>
</dbReference>
<dbReference type="GeneID" id="67908842"/>
<evidence type="ECO:0000313" key="1">
    <source>
        <dbReference type="EMBL" id="MDN7932463.1"/>
    </source>
</evidence>
<dbReference type="SUPFAM" id="SSF48371">
    <property type="entry name" value="ARM repeat"/>
    <property type="match status" value="1"/>
</dbReference>